<sequence>MDPEGSLILQEKPRVNNQTWNKAKLLSLPHNTFGYQFAKWMKEKDFQSDERPVAKYVPDLELAYIIQRYREVFYNTSQQAYRFMTLSMFFQIMRLQSLKNWQLSCMR</sequence>
<dbReference type="Pfam" id="PF05019">
    <property type="entry name" value="Coq4"/>
    <property type="match status" value="1"/>
</dbReference>
<reference evidence="2 3" key="1">
    <citation type="submission" date="2014-06" db="EMBL/GenBank/DDBJ databases">
        <authorList>
            <person name="Swart Estienne"/>
        </authorList>
    </citation>
    <scope>NUCLEOTIDE SEQUENCE [LARGE SCALE GENOMIC DNA]</scope>
    <source>
        <strain evidence="2 3">130c</strain>
    </source>
</reference>
<evidence type="ECO:0000313" key="3">
    <source>
        <dbReference type="Proteomes" id="UP000039865"/>
    </source>
</evidence>
<evidence type="ECO:0000313" key="2">
    <source>
        <dbReference type="EMBL" id="CDW74322.1"/>
    </source>
</evidence>
<dbReference type="InParanoid" id="A0A077ZYV1"/>
<dbReference type="Proteomes" id="UP000039865">
    <property type="component" value="Unassembled WGS sequence"/>
</dbReference>
<accession>A0A077ZYV1</accession>
<keyword evidence="2" id="KW-0830">Ubiquinone</keyword>
<dbReference type="EMBL" id="CCKQ01003213">
    <property type="protein sequence ID" value="CDW74322.1"/>
    <property type="molecule type" value="Genomic_DNA"/>
</dbReference>
<gene>
    <name evidence="2" type="primary">Contig3961.g4239</name>
    <name evidence="2" type="ORF">STYLEM_3317</name>
</gene>
<keyword evidence="1" id="KW-0831">Ubiquinone biosynthesis</keyword>
<name>A0A077ZYV1_STYLE</name>
<dbReference type="GO" id="GO:0006744">
    <property type="term" value="P:ubiquinone biosynthetic process"/>
    <property type="evidence" value="ECO:0007669"/>
    <property type="project" value="UniProtKB-KW"/>
</dbReference>
<proteinExistence type="predicted"/>
<protein>
    <submittedName>
        <fullName evidence="2">Ubiquinone biosynthesis protein coq4 mitochondrial</fullName>
    </submittedName>
</protein>
<dbReference type="InterPro" id="IPR007715">
    <property type="entry name" value="Coq4"/>
</dbReference>
<dbReference type="PANTHER" id="PTHR12922:SF7">
    <property type="entry name" value="UBIQUINONE BIOSYNTHESIS PROTEIN COQ4 HOMOLOG, MITOCHONDRIAL"/>
    <property type="match status" value="1"/>
</dbReference>
<dbReference type="OrthoDB" id="4249at2759"/>
<dbReference type="AlphaFoldDB" id="A0A077ZYV1"/>
<organism evidence="2 3">
    <name type="scientific">Stylonychia lemnae</name>
    <name type="common">Ciliate</name>
    <dbReference type="NCBI Taxonomy" id="5949"/>
    <lineage>
        <taxon>Eukaryota</taxon>
        <taxon>Sar</taxon>
        <taxon>Alveolata</taxon>
        <taxon>Ciliophora</taxon>
        <taxon>Intramacronucleata</taxon>
        <taxon>Spirotrichea</taxon>
        <taxon>Stichotrichia</taxon>
        <taxon>Sporadotrichida</taxon>
        <taxon>Oxytrichidae</taxon>
        <taxon>Stylonychinae</taxon>
        <taxon>Stylonychia</taxon>
    </lineage>
</organism>
<keyword evidence="3" id="KW-1185">Reference proteome</keyword>
<dbReference type="PANTHER" id="PTHR12922">
    <property type="entry name" value="UBIQUINONE BIOSYNTHESIS PROTEIN"/>
    <property type="match status" value="1"/>
</dbReference>
<evidence type="ECO:0000256" key="1">
    <source>
        <dbReference type="ARBA" id="ARBA00022688"/>
    </source>
</evidence>